<feature type="domain" description="DUF218" evidence="1">
    <location>
        <begin position="16"/>
        <end position="107"/>
    </location>
</feature>
<gene>
    <name evidence="2" type="ORF">A2304_01105</name>
</gene>
<reference evidence="2 3" key="1">
    <citation type="journal article" date="2016" name="Nat. Commun.">
        <title>Thousands of microbial genomes shed light on interconnected biogeochemical processes in an aquifer system.</title>
        <authorList>
            <person name="Anantharaman K."/>
            <person name="Brown C.T."/>
            <person name="Hug L.A."/>
            <person name="Sharon I."/>
            <person name="Castelle C.J."/>
            <person name="Probst A.J."/>
            <person name="Thomas B.C."/>
            <person name="Singh A."/>
            <person name="Wilkins M.J."/>
            <person name="Karaoz U."/>
            <person name="Brodie E.L."/>
            <person name="Williams K.H."/>
            <person name="Hubbard S.S."/>
            <person name="Banfield J.F."/>
        </authorList>
    </citation>
    <scope>NUCLEOTIDE SEQUENCE [LARGE SCALE GENOMIC DNA]</scope>
</reference>
<name>A0A1F7W7K2_9BACT</name>
<proteinExistence type="predicted"/>
<dbReference type="Proteomes" id="UP000176501">
    <property type="component" value="Unassembled WGS sequence"/>
</dbReference>
<evidence type="ECO:0000259" key="1">
    <source>
        <dbReference type="Pfam" id="PF02698"/>
    </source>
</evidence>
<evidence type="ECO:0000313" key="3">
    <source>
        <dbReference type="Proteomes" id="UP000176501"/>
    </source>
</evidence>
<organism evidence="2 3">
    <name type="scientific">Candidatus Uhrbacteria bacterium RIFOXYB2_FULL_57_15</name>
    <dbReference type="NCBI Taxonomy" id="1802422"/>
    <lineage>
        <taxon>Bacteria</taxon>
        <taxon>Candidatus Uhriibacteriota</taxon>
    </lineage>
</organism>
<sequence>MFCGPHETNEWSPRYHRVDHAIAIARETRSPLVIVGDAFDGRDVEHFAMRAASRGTRAIGAFDPGSRTLTDVRGALRLIGSTAEFDVVADILVVTDDWHAPRCLAMLFGERRVLLPDREIRFHDRSTDAGPRPPAWVKEGELRGIADYHAGRAYRPFGPPFGKPHHPTESASSSF</sequence>
<dbReference type="EMBL" id="MGFE01000016">
    <property type="protein sequence ID" value="OGL98760.1"/>
    <property type="molecule type" value="Genomic_DNA"/>
</dbReference>
<evidence type="ECO:0000313" key="2">
    <source>
        <dbReference type="EMBL" id="OGL98760.1"/>
    </source>
</evidence>
<comment type="caution">
    <text evidence="2">The sequence shown here is derived from an EMBL/GenBank/DDBJ whole genome shotgun (WGS) entry which is preliminary data.</text>
</comment>
<protein>
    <recommendedName>
        <fullName evidence="1">DUF218 domain-containing protein</fullName>
    </recommendedName>
</protein>
<accession>A0A1F7W7K2</accession>
<dbReference type="InterPro" id="IPR003848">
    <property type="entry name" value="DUF218"/>
</dbReference>
<dbReference type="Pfam" id="PF02698">
    <property type="entry name" value="DUF218"/>
    <property type="match status" value="1"/>
</dbReference>
<dbReference type="AlphaFoldDB" id="A0A1F7W7K2"/>